<reference evidence="2 3" key="1">
    <citation type="submission" date="2020-01" db="EMBL/GenBank/DDBJ databases">
        <title>Sulfitobacter sediminilitoris sp. nov., isolated from a tidal flat.</title>
        <authorList>
            <person name="Park S."/>
            <person name="Yoon J.-H."/>
        </authorList>
    </citation>
    <scope>NUCLEOTIDE SEQUENCE [LARGE SCALE GENOMIC DNA]</scope>
    <source>
        <strain evidence="2 3">JBTF-M27</strain>
    </source>
</reference>
<dbReference type="AlphaFoldDB" id="A0A6P0CE98"/>
<dbReference type="InterPro" id="IPR007048">
    <property type="entry name" value="IraD/Gp25-like"/>
</dbReference>
<gene>
    <name evidence="2" type="ORF">GV827_14015</name>
</gene>
<feature type="domain" description="IraD/Gp25-like" evidence="1">
    <location>
        <begin position="26"/>
        <end position="112"/>
    </location>
</feature>
<comment type="caution">
    <text evidence="2">The sequence shown here is derived from an EMBL/GenBank/DDBJ whole genome shotgun (WGS) entry which is preliminary data.</text>
</comment>
<dbReference type="SUPFAM" id="SSF160719">
    <property type="entry name" value="gpW/gp25-like"/>
    <property type="match status" value="1"/>
</dbReference>
<evidence type="ECO:0000313" key="3">
    <source>
        <dbReference type="Proteomes" id="UP000468591"/>
    </source>
</evidence>
<evidence type="ECO:0000259" key="1">
    <source>
        <dbReference type="Pfam" id="PF04965"/>
    </source>
</evidence>
<dbReference type="EMBL" id="JAABNT010000008">
    <property type="protein sequence ID" value="NEK23518.1"/>
    <property type="molecule type" value="Genomic_DNA"/>
</dbReference>
<keyword evidence="3" id="KW-1185">Reference proteome</keyword>
<dbReference type="Pfam" id="PF04965">
    <property type="entry name" value="GPW_gp25"/>
    <property type="match status" value="1"/>
</dbReference>
<protein>
    <recommendedName>
        <fullName evidence="1">IraD/Gp25-like domain-containing protein</fullName>
    </recommendedName>
</protein>
<evidence type="ECO:0000313" key="2">
    <source>
        <dbReference type="EMBL" id="NEK23518.1"/>
    </source>
</evidence>
<name>A0A6P0CE98_9RHOB</name>
<dbReference type="Gene3D" id="3.10.450.40">
    <property type="match status" value="1"/>
</dbReference>
<dbReference type="Proteomes" id="UP000468591">
    <property type="component" value="Unassembled WGS sequence"/>
</dbReference>
<accession>A0A6P0CE98</accession>
<proteinExistence type="predicted"/>
<sequence>MTQQPSYTMDFPYRFAGDGITVRTGYEDHIRDLIEQLLFTRQGERLVRPALGCGLSDLLFGPLSDDVAAAARSTIQVAFHEFLAAQVELRALDVRAEDSALLIDIAYSIVRTGQEGRMSLTANAEAGP</sequence>
<organism evidence="2 3">
    <name type="scientific">Sulfitobacter sediminilitoris</name>
    <dbReference type="NCBI Taxonomy" id="2698830"/>
    <lineage>
        <taxon>Bacteria</taxon>
        <taxon>Pseudomonadati</taxon>
        <taxon>Pseudomonadota</taxon>
        <taxon>Alphaproteobacteria</taxon>
        <taxon>Rhodobacterales</taxon>
        <taxon>Roseobacteraceae</taxon>
        <taxon>Sulfitobacter</taxon>
    </lineage>
</organism>